<dbReference type="PRINTS" id="PR01806">
    <property type="entry name" value="VIRFACTRMVIN"/>
</dbReference>
<organism evidence="12 13">
    <name type="scientific">Longimonas halophila</name>
    <dbReference type="NCBI Taxonomy" id="1469170"/>
    <lineage>
        <taxon>Bacteria</taxon>
        <taxon>Pseudomonadati</taxon>
        <taxon>Rhodothermota</taxon>
        <taxon>Rhodothermia</taxon>
        <taxon>Rhodothermales</taxon>
        <taxon>Salisaetaceae</taxon>
        <taxon>Longimonas</taxon>
    </lineage>
</organism>
<keyword evidence="10 11" id="KW-0813">Transport</keyword>
<keyword evidence="2 10" id="KW-1003">Cell membrane</keyword>
<comment type="caution">
    <text evidence="10">Lacks conserved residue(s) required for the propagation of feature annotation.</text>
</comment>
<evidence type="ECO:0000256" key="11">
    <source>
        <dbReference type="PIRNR" id="PIRNR002869"/>
    </source>
</evidence>
<dbReference type="InterPro" id="IPR004268">
    <property type="entry name" value="MurJ"/>
</dbReference>
<feature type="transmembrane region" description="Helical" evidence="10">
    <location>
        <begin position="20"/>
        <end position="38"/>
    </location>
</feature>
<accession>A0A2H3NN15</accession>
<keyword evidence="3 10" id="KW-0812">Transmembrane</keyword>
<evidence type="ECO:0000313" key="12">
    <source>
        <dbReference type="EMBL" id="PEN06240.1"/>
    </source>
</evidence>
<evidence type="ECO:0000256" key="4">
    <source>
        <dbReference type="ARBA" id="ARBA00022960"/>
    </source>
</evidence>
<dbReference type="OrthoDB" id="9804143at2"/>
<reference evidence="12 13" key="1">
    <citation type="submission" date="2017-10" db="EMBL/GenBank/DDBJ databases">
        <title>Draft genome of Longimonas halophila.</title>
        <authorList>
            <person name="Goh K.M."/>
            <person name="Shamsir M.S."/>
            <person name="Lim S.W."/>
        </authorList>
    </citation>
    <scope>NUCLEOTIDE SEQUENCE [LARGE SCALE GENOMIC DNA]</scope>
    <source>
        <strain evidence="12 13">KCTC 42399</strain>
    </source>
</reference>
<dbReference type="Proteomes" id="UP000221024">
    <property type="component" value="Unassembled WGS sequence"/>
</dbReference>
<dbReference type="PANTHER" id="PTHR47019">
    <property type="entry name" value="LIPID II FLIPPASE MURJ"/>
    <property type="match status" value="1"/>
</dbReference>
<keyword evidence="7 10" id="KW-0472">Membrane</keyword>
<protein>
    <recommendedName>
        <fullName evidence="10">Probable lipid II flippase MurJ</fullName>
    </recommendedName>
</protein>
<dbReference type="GO" id="GO:0009252">
    <property type="term" value="P:peptidoglycan biosynthetic process"/>
    <property type="evidence" value="ECO:0007669"/>
    <property type="project" value="UniProtKB-UniRule"/>
</dbReference>
<sequence length="566" mass="59455">MPPDADPPADSSADAEASPASSAAGVVAAGIFLSKMVGLLRERAIAFYFGVSAHADVWQVAFRAPNLLQNLLGEGTISAAFIPIYSRFLDNDNPEAAARFAGAIFGLLCVVVALVTLAGVALAEPIVTLLAPGYLGDAERVAAGTLSINRFELAAQAVRIIFPMAGVLVLSAWALGILNSHRQFFVPYVAPVLWNVAIISGLAAGAYALSGTPGAPTALTTDALSQLLLIACVGALVGGALQFGVQLPFVWTHLDHLRLSVSTRVEGVREAMRAFGPVVAGRGVAQISGYIDLFLASLLAVGAQSAVRYAQIFYLLPVSLFGISVAASELPELSRLTTERARSFGQRMQRSVHQIAFLTIPTIVGYLCFGFLIVGLLLRTGQFDAQSNWLVYIVLGGYALGILATTVSRLLQNAFYALGDAKTPARLAVVRVVVSTIVAVPLMFWLDTTSVPSLVPVSSESPLFLGALGLSLGASVGAWIEFALLRRALRTALPDVTLLRGRTVGLITALAGAAAGPALGVWYLLADASIWISAPLVGSTYALVYLGGAWLLDRPELNAWLNRFGV</sequence>
<dbReference type="GO" id="GO:0034204">
    <property type="term" value="P:lipid translocation"/>
    <property type="evidence" value="ECO:0007669"/>
    <property type="project" value="TreeGrafter"/>
</dbReference>
<feature type="transmembrane region" description="Helical" evidence="10">
    <location>
        <begin position="389"/>
        <end position="411"/>
    </location>
</feature>
<feature type="transmembrane region" description="Helical" evidence="10">
    <location>
        <begin position="530"/>
        <end position="552"/>
    </location>
</feature>
<feature type="transmembrane region" description="Helical" evidence="10">
    <location>
        <begin position="185"/>
        <end position="207"/>
    </location>
</feature>
<dbReference type="HAMAP" id="MF_02078">
    <property type="entry name" value="MurJ_MviN"/>
    <property type="match status" value="1"/>
</dbReference>
<dbReference type="RefSeq" id="WP_098062587.1">
    <property type="nucleotide sequence ID" value="NZ_PDEP01000009.1"/>
</dbReference>
<keyword evidence="13" id="KW-1185">Reference proteome</keyword>
<feature type="transmembrane region" description="Helical" evidence="10">
    <location>
        <begin position="504"/>
        <end position="524"/>
    </location>
</feature>
<dbReference type="CDD" id="cd13123">
    <property type="entry name" value="MATE_MurJ_like"/>
    <property type="match status" value="1"/>
</dbReference>
<evidence type="ECO:0000256" key="3">
    <source>
        <dbReference type="ARBA" id="ARBA00022692"/>
    </source>
</evidence>
<comment type="pathway">
    <text evidence="10">Cell wall biogenesis; peptidoglycan biosynthesis.</text>
</comment>
<evidence type="ECO:0000256" key="5">
    <source>
        <dbReference type="ARBA" id="ARBA00022984"/>
    </source>
</evidence>
<comment type="subcellular location">
    <subcellularLocation>
        <location evidence="1 10">Cell membrane</location>
        <topology evidence="1 10">Multi-pass membrane protein</topology>
    </subcellularLocation>
</comment>
<dbReference type="GO" id="GO:0008360">
    <property type="term" value="P:regulation of cell shape"/>
    <property type="evidence" value="ECO:0007669"/>
    <property type="project" value="UniProtKB-UniRule"/>
</dbReference>
<feature type="transmembrane region" description="Helical" evidence="10">
    <location>
        <begin position="100"/>
        <end position="123"/>
    </location>
</feature>
<evidence type="ECO:0000256" key="2">
    <source>
        <dbReference type="ARBA" id="ARBA00022475"/>
    </source>
</evidence>
<feature type="transmembrane region" description="Helical" evidence="10">
    <location>
        <begin position="160"/>
        <end position="178"/>
    </location>
</feature>
<dbReference type="AlphaFoldDB" id="A0A2H3NN15"/>
<evidence type="ECO:0000313" key="13">
    <source>
        <dbReference type="Proteomes" id="UP000221024"/>
    </source>
</evidence>
<keyword evidence="4 10" id="KW-0133">Cell shape</keyword>
<dbReference type="GO" id="GO:0005886">
    <property type="term" value="C:plasma membrane"/>
    <property type="evidence" value="ECO:0007669"/>
    <property type="project" value="UniProtKB-SubCell"/>
</dbReference>
<dbReference type="GO" id="GO:0015648">
    <property type="term" value="F:lipid-linked peptidoglycan transporter activity"/>
    <property type="evidence" value="ECO:0007669"/>
    <property type="project" value="UniProtKB-UniRule"/>
</dbReference>
<keyword evidence="10 11" id="KW-0961">Cell wall biogenesis/degradation</keyword>
<dbReference type="Pfam" id="PF03023">
    <property type="entry name" value="MurJ"/>
    <property type="match status" value="1"/>
</dbReference>
<evidence type="ECO:0000256" key="1">
    <source>
        <dbReference type="ARBA" id="ARBA00004651"/>
    </source>
</evidence>
<evidence type="ECO:0000256" key="6">
    <source>
        <dbReference type="ARBA" id="ARBA00022989"/>
    </source>
</evidence>
<feature type="transmembrane region" description="Helical" evidence="10">
    <location>
        <begin position="464"/>
        <end position="484"/>
    </location>
</feature>
<evidence type="ECO:0000256" key="10">
    <source>
        <dbReference type="HAMAP-Rule" id="MF_02078"/>
    </source>
</evidence>
<keyword evidence="6 10" id="KW-1133">Transmembrane helix</keyword>
<name>A0A2H3NN15_9BACT</name>
<keyword evidence="5 10" id="KW-0573">Peptidoglycan synthesis</keyword>
<evidence type="ECO:0000256" key="7">
    <source>
        <dbReference type="ARBA" id="ARBA00023136"/>
    </source>
</evidence>
<gene>
    <name evidence="12" type="primary">mviN</name>
    <name evidence="10" type="synonym">murJ</name>
    <name evidence="12" type="ORF">CRI93_10470</name>
</gene>
<dbReference type="PIRSF" id="PIRSF002869">
    <property type="entry name" value="MviN"/>
    <property type="match status" value="1"/>
</dbReference>
<evidence type="ECO:0000256" key="8">
    <source>
        <dbReference type="ARBA" id="ARBA00060041"/>
    </source>
</evidence>
<dbReference type="NCBIfam" id="TIGR01695">
    <property type="entry name" value="murJ_mviN"/>
    <property type="match status" value="1"/>
</dbReference>
<comment type="similarity">
    <text evidence="9 10 11">Belongs to the MurJ/MviN family.</text>
</comment>
<dbReference type="UniPathway" id="UPA00219"/>
<feature type="transmembrane region" description="Helical" evidence="10">
    <location>
        <begin position="227"/>
        <end position="251"/>
    </location>
</feature>
<evidence type="ECO:0000256" key="9">
    <source>
        <dbReference type="ARBA" id="ARBA00061532"/>
    </source>
</evidence>
<feature type="transmembrane region" description="Helical" evidence="10">
    <location>
        <begin position="423"/>
        <end position="444"/>
    </location>
</feature>
<feature type="transmembrane region" description="Helical" evidence="10">
    <location>
        <begin position="355"/>
        <end position="377"/>
    </location>
</feature>
<dbReference type="GO" id="GO:0071555">
    <property type="term" value="P:cell wall organization"/>
    <property type="evidence" value="ECO:0007669"/>
    <property type="project" value="UniProtKB-UniRule"/>
</dbReference>
<comment type="caution">
    <text evidence="12">The sequence shown here is derived from an EMBL/GenBank/DDBJ whole genome shotgun (WGS) entry which is preliminary data.</text>
</comment>
<dbReference type="PANTHER" id="PTHR47019:SF1">
    <property type="entry name" value="LIPID II FLIPPASE MURJ"/>
    <property type="match status" value="1"/>
</dbReference>
<comment type="function">
    <text evidence="8 10 11">Involved in peptidoglycan biosynthesis. Transports lipid-linked peptidoglycan precursors from the inner to the outer leaflet of the cytoplasmic membrane.</text>
</comment>
<dbReference type="EMBL" id="PDEP01000009">
    <property type="protein sequence ID" value="PEN06240.1"/>
    <property type="molecule type" value="Genomic_DNA"/>
</dbReference>
<dbReference type="InterPro" id="IPR051050">
    <property type="entry name" value="Lipid_II_flippase_MurJ/MviN"/>
</dbReference>
<proteinExistence type="inferred from homology"/>